<dbReference type="AlphaFoldDB" id="F4X218"/>
<dbReference type="GO" id="GO:0046975">
    <property type="term" value="F:histone H3K36 methyltransferase activity"/>
    <property type="evidence" value="ECO:0007669"/>
    <property type="project" value="TreeGrafter"/>
</dbReference>
<dbReference type="PANTHER" id="PTHR46060">
    <property type="entry name" value="MARINER MOS1 TRANSPOSASE-LIKE PROTEIN"/>
    <property type="match status" value="1"/>
</dbReference>
<name>F4X218_ACREC</name>
<dbReference type="Gene3D" id="3.30.420.10">
    <property type="entry name" value="Ribonuclease H-like superfamily/Ribonuclease H"/>
    <property type="match status" value="1"/>
</dbReference>
<keyword evidence="2" id="KW-1185">Reference proteome</keyword>
<dbReference type="GO" id="GO:0000014">
    <property type="term" value="F:single-stranded DNA endodeoxyribonuclease activity"/>
    <property type="evidence" value="ECO:0007669"/>
    <property type="project" value="TreeGrafter"/>
</dbReference>
<dbReference type="PANTHER" id="PTHR46060:SF2">
    <property type="entry name" value="HISTONE-LYSINE N-METHYLTRANSFERASE SETMAR"/>
    <property type="match status" value="1"/>
</dbReference>
<evidence type="ECO:0000313" key="1">
    <source>
        <dbReference type="EMBL" id="EGI59500.1"/>
    </source>
</evidence>
<dbReference type="GO" id="GO:0005634">
    <property type="term" value="C:nucleus"/>
    <property type="evidence" value="ECO:0007669"/>
    <property type="project" value="TreeGrafter"/>
</dbReference>
<accession>F4X218</accession>
<dbReference type="GO" id="GO:0006303">
    <property type="term" value="P:double-strand break repair via nonhomologous end joining"/>
    <property type="evidence" value="ECO:0007669"/>
    <property type="project" value="TreeGrafter"/>
</dbReference>
<dbReference type="GO" id="GO:0003697">
    <property type="term" value="F:single-stranded DNA binding"/>
    <property type="evidence" value="ECO:0007669"/>
    <property type="project" value="TreeGrafter"/>
</dbReference>
<dbReference type="InterPro" id="IPR052709">
    <property type="entry name" value="Transposase-MT_Hybrid"/>
</dbReference>
<dbReference type="InParanoid" id="F4X218"/>
<dbReference type="GO" id="GO:0003690">
    <property type="term" value="F:double-stranded DNA binding"/>
    <property type="evidence" value="ECO:0007669"/>
    <property type="project" value="TreeGrafter"/>
</dbReference>
<dbReference type="Proteomes" id="UP000007755">
    <property type="component" value="Unassembled WGS sequence"/>
</dbReference>
<dbReference type="GO" id="GO:0035861">
    <property type="term" value="C:site of double-strand break"/>
    <property type="evidence" value="ECO:0007669"/>
    <property type="project" value="TreeGrafter"/>
</dbReference>
<dbReference type="GO" id="GO:0015074">
    <property type="term" value="P:DNA integration"/>
    <property type="evidence" value="ECO:0007669"/>
    <property type="project" value="TreeGrafter"/>
</dbReference>
<dbReference type="GO" id="GO:0042800">
    <property type="term" value="F:histone H3K4 methyltransferase activity"/>
    <property type="evidence" value="ECO:0007669"/>
    <property type="project" value="TreeGrafter"/>
</dbReference>
<dbReference type="GO" id="GO:0000729">
    <property type="term" value="P:DNA double-strand break processing"/>
    <property type="evidence" value="ECO:0007669"/>
    <property type="project" value="TreeGrafter"/>
</dbReference>
<sequence length="95" mass="11191">MTGRPHVGKPVKEMLLALGWEILPHPYSPDIAPSDYHLFWSMQNALSGAQSFEHLKKCENEWIILSHRNLLRFWNSQLPERWLKVIDNDGDYFDN</sequence>
<organism evidence="2">
    <name type="scientific">Acromyrmex echinatior</name>
    <name type="common">Panamanian leafcutter ant</name>
    <name type="synonym">Acromyrmex octospinosus echinatior</name>
    <dbReference type="NCBI Taxonomy" id="103372"/>
    <lineage>
        <taxon>Eukaryota</taxon>
        <taxon>Metazoa</taxon>
        <taxon>Ecdysozoa</taxon>
        <taxon>Arthropoda</taxon>
        <taxon>Hexapoda</taxon>
        <taxon>Insecta</taxon>
        <taxon>Pterygota</taxon>
        <taxon>Neoptera</taxon>
        <taxon>Endopterygota</taxon>
        <taxon>Hymenoptera</taxon>
        <taxon>Apocrita</taxon>
        <taxon>Aculeata</taxon>
        <taxon>Formicoidea</taxon>
        <taxon>Formicidae</taxon>
        <taxon>Myrmicinae</taxon>
        <taxon>Acromyrmex</taxon>
    </lineage>
</organism>
<reference evidence="1" key="1">
    <citation type="submission" date="2011-02" db="EMBL/GenBank/DDBJ databases">
        <title>The genome of the leaf-cutting ant Acromyrmex echinatior suggests key adaptations to social evolution and fungus farming.</title>
        <authorList>
            <person name="Nygaard S."/>
            <person name="Zhang G."/>
        </authorList>
    </citation>
    <scope>NUCLEOTIDE SEQUENCE</scope>
</reference>
<dbReference type="GO" id="GO:0044774">
    <property type="term" value="P:mitotic DNA integrity checkpoint signaling"/>
    <property type="evidence" value="ECO:0007669"/>
    <property type="project" value="TreeGrafter"/>
</dbReference>
<dbReference type="GO" id="GO:0000793">
    <property type="term" value="C:condensed chromosome"/>
    <property type="evidence" value="ECO:0007669"/>
    <property type="project" value="TreeGrafter"/>
</dbReference>
<evidence type="ECO:0000313" key="2">
    <source>
        <dbReference type="Proteomes" id="UP000007755"/>
    </source>
</evidence>
<dbReference type="GO" id="GO:0044547">
    <property type="term" value="F:DNA topoisomerase binding"/>
    <property type="evidence" value="ECO:0007669"/>
    <property type="project" value="TreeGrafter"/>
</dbReference>
<dbReference type="InterPro" id="IPR036397">
    <property type="entry name" value="RNaseH_sf"/>
</dbReference>
<dbReference type="EMBL" id="GL888561">
    <property type="protein sequence ID" value="EGI59500.1"/>
    <property type="molecule type" value="Genomic_DNA"/>
</dbReference>
<gene>
    <name evidence="1" type="ORF">G5I_12337</name>
</gene>
<proteinExistence type="predicted"/>
<dbReference type="GO" id="GO:0031297">
    <property type="term" value="P:replication fork processing"/>
    <property type="evidence" value="ECO:0007669"/>
    <property type="project" value="TreeGrafter"/>
</dbReference>
<protein>
    <submittedName>
        <fullName evidence="1">Mariner Mos1 transposase</fullName>
    </submittedName>
</protein>